<reference evidence="2 3" key="1">
    <citation type="submission" date="2022-06" db="EMBL/GenBank/DDBJ databases">
        <title>Halogeometricum sp. a new haloarchaeum isolate from saline soil.</title>
        <authorList>
            <person name="Strakova D."/>
            <person name="Galisteo C."/>
            <person name="Sanchez-Porro C."/>
            <person name="Ventosa A."/>
        </authorList>
    </citation>
    <scope>NUCLEOTIDE SEQUENCE [LARGE SCALE GENOMIC DNA]</scope>
    <source>
        <strain evidence="3">S3BR25-2</strain>
    </source>
</reference>
<sequence length="86" mass="9453">MADELTAASEKLRSAAEAADGETRDRLTEQADALAELAESEPDHGRLDRHMNILAEIARETEGEVSDRTTAARDHVFEYRKGVEGV</sequence>
<evidence type="ECO:0000313" key="3">
    <source>
        <dbReference type="Proteomes" id="UP001254813"/>
    </source>
</evidence>
<dbReference type="Proteomes" id="UP001254813">
    <property type="component" value="Unassembled WGS sequence"/>
</dbReference>
<evidence type="ECO:0000256" key="1">
    <source>
        <dbReference type="SAM" id="MobiDB-lite"/>
    </source>
</evidence>
<comment type="caution">
    <text evidence="2">The sequence shown here is derived from an EMBL/GenBank/DDBJ whole genome shotgun (WGS) entry which is preliminary data.</text>
</comment>
<evidence type="ECO:0000313" key="2">
    <source>
        <dbReference type="EMBL" id="MDS0296050.1"/>
    </source>
</evidence>
<feature type="region of interest" description="Disordered" evidence="1">
    <location>
        <begin position="1"/>
        <end position="26"/>
    </location>
</feature>
<name>A0ABU2G5I6_9EURY</name>
<organism evidence="2 3">
    <name type="scientific">Halogeometricum luteum</name>
    <dbReference type="NCBI Taxonomy" id="2950537"/>
    <lineage>
        <taxon>Archaea</taxon>
        <taxon>Methanobacteriati</taxon>
        <taxon>Methanobacteriota</taxon>
        <taxon>Stenosarchaea group</taxon>
        <taxon>Halobacteria</taxon>
        <taxon>Halobacteriales</taxon>
        <taxon>Haloferacaceae</taxon>
        <taxon>Halogeometricum</taxon>
    </lineage>
</organism>
<dbReference type="Pfam" id="PF24430">
    <property type="entry name" value="DUF7553"/>
    <property type="match status" value="1"/>
</dbReference>
<dbReference type="RefSeq" id="WP_310930034.1">
    <property type="nucleotide sequence ID" value="NZ_JAMQOQ010000005.1"/>
</dbReference>
<protein>
    <submittedName>
        <fullName evidence="2">Uncharacterized protein</fullName>
    </submittedName>
</protein>
<accession>A0ABU2G5I6</accession>
<keyword evidence="3" id="KW-1185">Reference proteome</keyword>
<dbReference type="InterPro" id="IPR055975">
    <property type="entry name" value="DUF7553"/>
</dbReference>
<gene>
    <name evidence="2" type="ORF">NDI79_17890</name>
</gene>
<dbReference type="EMBL" id="JAMQOQ010000005">
    <property type="protein sequence ID" value="MDS0296050.1"/>
    <property type="molecule type" value="Genomic_DNA"/>
</dbReference>
<proteinExistence type="predicted"/>